<dbReference type="InterPro" id="IPR028082">
    <property type="entry name" value="Peripla_BP_I"/>
</dbReference>
<dbReference type="Gene3D" id="3.40.50.2300">
    <property type="match status" value="2"/>
</dbReference>
<reference evidence="6 7" key="1">
    <citation type="submission" date="2018-12" db="EMBL/GenBank/DDBJ databases">
        <title>Genome sequence from the cellulolytic species, Caldicellulosiruptor changbaiensis.</title>
        <authorList>
            <person name="Blumer-Schuette S.E."/>
            <person name="Mendoza C."/>
        </authorList>
    </citation>
    <scope>NUCLEOTIDE SEQUENCE [LARGE SCALE GENOMIC DNA]</scope>
    <source>
        <strain evidence="6 7">CBS-Z</strain>
    </source>
</reference>
<gene>
    <name evidence="6" type="ORF">ELD05_12240</name>
</gene>
<keyword evidence="7" id="KW-1185">Reference proteome</keyword>
<keyword evidence="3" id="KW-0732">Signal</keyword>
<dbReference type="InterPro" id="IPR028081">
    <property type="entry name" value="Leu-bd"/>
</dbReference>
<evidence type="ECO:0000256" key="4">
    <source>
        <dbReference type="ARBA" id="ARBA00022970"/>
    </source>
</evidence>
<comment type="similarity">
    <text evidence="1">Belongs to the leucine-binding protein family.</text>
</comment>
<evidence type="ECO:0000256" key="1">
    <source>
        <dbReference type="ARBA" id="ARBA00010062"/>
    </source>
</evidence>
<dbReference type="RefSeq" id="WP_127352650.1">
    <property type="nucleotide sequence ID" value="NZ_CP034791.1"/>
</dbReference>
<evidence type="ECO:0000313" key="7">
    <source>
        <dbReference type="Proteomes" id="UP000282930"/>
    </source>
</evidence>
<dbReference type="KEGG" id="ccha:ELD05_12240"/>
<dbReference type="GO" id="GO:0006865">
    <property type="term" value="P:amino acid transport"/>
    <property type="evidence" value="ECO:0007669"/>
    <property type="project" value="UniProtKB-KW"/>
</dbReference>
<dbReference type="SUPFAM" id="SSF53822">
    <property type="entry name" value="Periplasmic binding protein-like I"/>
    <property type="match status" value="1"/>
</dbReference>
<dbReference type="Pfam" id="PF13458">
    <property type="entry name" value="Peripla_BP_6"/>
    <property type="match status" value="1"/>
</dbReference>
<dbReference type="PANTHER" id="PTHR30483:SF6">
    <property type="entry name" value="PERIPLASMIC BINDING PROTEIN OF ABC TRANSPORTER FOR NATURAL AMINO ACIDS"/>
    <property type="match status" value="1"/>
</dbReference>
<evidence type="ECO:0000313" key="6">
    <source>
        <dbReference type="EMBL" id="AZT91320.1"/>
    </source>
</evidence>
<dbReference type="InterPro" id="IPR000709">
    <property type="entry name" value="Leu_Ile_Val-bd"/>
</dbReference>
<dbReference type="PRINTS" id="PR00337">
    <property type="entry name" value="LEUILEVALBP"/>
</dbReference>
<dbReference type="CDD" id="cd06347">
    <property type="entry name" value="PBP1_ABC_LivK_ligand_binding-like"/>
    <property type="match status" value="1"/>
</dbReference>
<keyword evidence="2" id="KW-0813">Transport</keyword>
<evidence type="ECO:0000256" key="3">
    <source>
        <dbReference type="ARBA" id="ARBA00022729"/>
    </source>
</evidence>
<keyword evidence="4" id="KW-0029">Amino-acid transport</keyword>
<evidence type="ECO:0000259" key="5">
    <source>
        <dbReference type="Pfam" id="PF13458"/>
    </source>
</evidence>
<dbReference type="PANTHER" id="PTHR30483">
    <property type="entry name" value="LEUCINE-SPECIFIC-BINDING PROTEIN"/>
    <property type="match status" value="1"/>
</dbReference>
<proteinExistence type="inferred from homology"/>
<dbReference type="Proteomes" id="UP000282930">
    <property type="component" value="Chromosome"/>
</dbReference>
<protein>
    <submittedName>
        <fullName evidence="6">ABC transporter substrate-binding protein</fullName>
    </submittedName>
</protein>
<organism evidence="6 7">
    <name type="scientific">Caldicellulosiruptor changbaiensis</name>
    <dbReference type="NCBI Taxonomy" id="1222016"/>
    <lineage>
        <taxon>Bacteria</taxon>
        <taxon>Bacillati</taxon>
        <taxon>Bacillota</taxon>
        <taxon>Bacillota incertae sedis</taxon>
        <taxon>Caldicellulosiruptorales</taxon>
        <taxon>Caldicellulosiruptoraceae</taxon>
        <taxon>Caldicellulosiruptor</taxon>
    </lineage>
</organism>
<dbReference type="InterPro" id="IPR051010">
    <property type="entry name" value="BCAA_transport"/>
</dbReference>
<name>A0A3T0D854_9FIRM</name>
<dbReference type="EMBL" id="CP034791">
    <property type="protein sequence ID" value="AZT91320.1"/>
    <property type="molecule type" value="Genomic_DNA"/>
</dbReference>
<feature type="domain" description="Leucine-binding protein" evidence="5">
    <location>
        <begin position="41"/>
        <end position="385"/>
    </location>
</feature>
<accession>A0A3T0D854</accession>
<evidence type="ECO:0000256" key="2">
    <source>
        <dbReference type="ARBA" id="ARBA00022448"/>
    </source>
</evidence>
<dbReference type="AlphaFoldDB" id="A0A3T0D854"/>
<sequence>MLRMKSKKLLRLLVLCFAICIAIVLSFGNTSGFSATGKKVIKIGVNDVLSGTGAQYGQRNLEGLRLAIDEVNQKGGINGAKIELLVFDNKFDKAEALNIATRLATKEKVLAIVGLSTSGSAKSASLAAEKYKVPLITGNAVAETVTVDERTGKTKKYVFRICFSSSIEGALISKFTISSLKLKNVAIVYNASNDYSKEVTKGFEEAFTKAGGKIVMKEAFSQGEQDFRSILTKIKAKKPQAIITPVYYDEAGLIIKQARELKINVPIIGGDALDDPKTVETAGREYCNNVYFVTFYSSQSPDKEVQDFVKKYKERYKVEPNSIAALGYVSGKFLIDAIKRANTISDREKLREALEKTTNYKSIAGTISIDSKHNGQHSGVVIEIQNGVMKFRGRITP</sequence>